<proteinExistence type="predicted"/>
<evidence type="ECO:0000313" key="2">
    <source>
        <dbReference type="EMBL" id="GBM87192.1"/>
    </source>
</evidence>
<comment type="caution">
    <text evidence="2">The sequence shown here is derived from an EMBL/GenBank/DDBJ whole genome shotgun (WGS) entry which is preliminary data.</text>
</comment>
<organism evidence="2 3">
    <name type="scientific">Araneus ventricosus</name>
    <name type="common">Orbweaver spider</name>
    <name type="synonym">Epeira ventricosa</name>
    <dbReference type="NCBI Taxonomy" id="182803"/>
    <lineage>
        <taxon>Eukaryota</taxon>
        <taxon>Metazoa</taxon>
        <taxon>Ecdysozoa</taxon>
        <taxon>Arthropoda</taxon>
        <taxon>Chelicerata</taxon>
        <taxon>Arachnida</taxon>
        <taxon>Araneae</taxon>
        <taxon>Araneomorphae</taxon>
        <taxon>Entelegynae</taxon>
        <taxon>Araneoidea</taxon>
        <taxon>Araneidae</taxon>
        <taxon>Araneus</taxon>
    </lineage>
</organism>
<dbReference type="EMBL" id="BGPR01003364">
    <property type="protein sequence ID" value="GBM87192.1"/>
    <property type="molecule type" value="Genomic_DNA"/>
</dbReference>
<evidence type="ECO:0000259" key="1">
    <source>
        <dbReference type="Pfam" id="PF12017"/>
    </source>
</evidence>
<dbReference type="Proteomes" id="UP000499080">
    <property type="component" value="Unassembled WGS sequence"/>
</dbReference>
<dbReference type="AlphaFoldDB" id="A0A4Y2JD70"/>
<keyword evidence="3" id="KW-1185">Reference proteome</keyword>
<gene>
    <name evidence="2" type="ORF">AVEN_78703_1</name>
</gene>
<dbReference type="Pfam" id="PF12017">
    <property type="entry name" value="Tnp_P_element"/>
    <property type="match status" value="1"/>
</dbReference>
<dbReference type="InterPro" id="IPR021896">
    <property type="entry name" value="THAP9-like_HTH"/>
</dbReference>
<sequence>MFPVYSAGLLRDDEAYSPVGIFLSKVWFSSIYKLIIAKSKKLFCWRNFFKAPQVNFAPGTAFVRAGSVSRYKKWFSALKWNVPPEKLKYILVNAKVCDRHFSEAFFTSTLKERLIKFACPHITKDLPSTTSDNLSALPSPASVEFSDTEPLCSTFLVSSPTASTPDTSGRLQVTPKTKKNKTLLSSASKLRKRLYENRTSSHLLGQLQAKLAEKPDLFKFIQSQLRMQCRSSKGRRWSAKEKSFALNIYLHSPSAYRILRKFFAFPSKATLHRYTYNVSRAPGFCSNLVKCLKTQSSRMTWIE</sequence>
<protein>
    <recommendedName>
        <fullName evidence="1">THAP9-like helix-turn-helix domain-containing protein</fullName>
    </recommendedName>
</protein>
<evidence type="ECO:0000313" key="3">
    <source>
        <dbReference type="Proteomes" id="UP000499080"/>
    </source>
</evidence>
<feature type="domain" description="THAP9-like helix-turn-helix" evidence="1">
    <location>
        <begin position="226"/>
        <end position="273"/>
    </location>
</feature>
<reference evidence="2 3" key="1">
    <citation type="journal article" date="2019" name="Sci. Rep.">
        <title>Orb-weaving spider Araneus ventricosus genome elucidates the spidroin gene catalogue.</title>
        <authorList>
            <person name="Kono N."/>
            <person name="Nakamura H."/>
            <person name="Ohtoshi R."/>
            <person name="Moran D.A.P."/>
            <person name="Shinohara A."/>
            <person name="Yoshida Y."/>
            <person name="Fujiwara M."/>
            <person name="Mori M."/>
            <person name="Tomita M."/>
            <person name="Arakawa K."/>
        </authorList>
    </citation>
    <scope>NUCLEOTIDE SEQUENCE [LARGE SCALE GENOMIC DNA]</scope>
</reference>
<accession>A0A4Y2JD70</accession>
<dbReference type="OrthoDB" id="6775048at2759"/>
<name>A0A4Y2JD70_ARAVE</name>